<organism evidence="2 3">
    <name type="scientific">Marasmius tenuissimus</name>
    <dbReference type="NCBI Taxonomy" id="585030"/>
    <lineage>
        <taxon>Eukaryota</taxon>
        <taxon>Fungi</taxon>
        <taxon>Dikarya</taxon>
        <taxon>Basidiomycota</taxon>
        <taxon>Agaricomycotina</taxon>
        <taxon>Agaricomycetes</taxon>
        <taxon>Agaricomycetidae</taxon>
        <taxon>Agaricales</taxon>
        <taxon>Marasmiineae</taxon>
        <taxon>Marasmiaceae</taxon>
        <taxon>Marasmius</taxon>
    </lineage>
</organism>
<dbReference type="PANTHER" id="PTHR42791:SF1">
    <property type="entry name" value="N-ACETYLTRANSFERASE DOMAIN-CONTAINING PROTEIN"/>
    <property type="match status" value="1"/>
</dbReference>
<gene>
    <name evidence="2" type="ORF">AAF712_015049</name>
</gene>
<keyword evidence="3" id="KW-1185">Reference proteome</keyword>
<dbReference type="Pfam" id="PF00583">
    <property type="entry name" value="Acetyltransf_1"/>
    <property type="match status" value="1"/>
</dbReference>
<dbReference type="InterPro" id="IPR016181">
    <property type="entry name" value="Acyl_CoA_acyltransferase"/>
</dbReference>
<dbReference type="PANTHER" id="PTHR42791">
    <property type="entry name" value="GNAT FAMILY ACETYLTRANSFERASE"/>
    <property type="match status" value="1"/>
</dbReference>
<dbReference type="SUPFAM" id="SSF55729">
    <property type="entry name" value="Acyl-CoA N-acyltransferases (Nat)"/>
    <property type="match status" value="1"/>
</dbReference>
<dbReference type="InterPro" id="IPR052523">
    <property type="entry name" value="Trichothecene_AcTrans"/>
</dbReference>
<accession>A0ABR2ZBV6</accession>
<sequence length="232" mass="25783">MVNNVGEVLIELIQDPNDPRAAEAVSVLVQAFKNDVIGNNLVGGHQHLRKMMFETIVRATLAKGLLYIALEGETGMVVGTACWFPVGVDCFGDEEQREKARLPELFTALGEEEPDVLQWWLNTFLPALNGLANRYLKESQDDAGDVKLENWTLYSLSVKPSHQGRGISRKLVKAGEDQAFKEGVYTSFETDSEKNLGIYEKLGYRIAGSERVSGPPNGVDYNFYVLQKKADI</sequence>
<dbReference type="Proteomes" id="UP001437256">
    <property type="component" value="Unassembled WGS sequence"/>
</dbReference>
<reference evidence="2 3" key="1">
    <citation type="submission" date="2024-05" db="EMBL/GenBank/DDBJ databases">
        <title>A draft genome resource for the thread blight pathogen Marasmius tenuissimus strain MS-2.</title>
        <authorList>
            <person name="Yulfo-Soto G.E."/>
            <person name="Baruah I.K."/>
            <person name="Amoako-Attah I."/>
            <person name="Bukari Y."/>
            <person name="Meinhardt L.W."/>
            <person name="Bailey B.A."/>
            <person name="Cohen S.P."/>
        </authorList>
    </citation>
    <scope>NUCLEOTIDE SEQUENCE [LARGE SCALE GENOMIC DNA]</scope>
    <source>
        <strain evidence="2 3">MS-2</strain>
    </source>
</reference>
<evidence type="ECO:0000259" key="1">
    <source>
        <dbReference type="PROSITE" id="PS51186"/>
    </source>
</evidence>
<proteinExistence type="predicted"/>
<dbReference type="CDD" id="cd04301">
    <property type="entry name" value="NAT_SF"/>
    <property type="match status" value="1"/>
</dbReference>
<protein>
    <recommendedName>
        <fullName evidence="1">N-acetyltransferase domain-containing protein</fullName>
    </recommendedName>
</protein>
<dbReference type="PROSITE" id="PS51186">
    <property type="entry name" value="GNAT"/>
    <property type="match status" value="1"/>
</dbReference>
<evidence type="ECO:0000313" key="3">
    <source>
        <dbReference type="Proteomes" id="UP001437256"/>
    </source>
</evidence>
<evidence type="ECO:0000313" key="2">
    <source>
        <dbReference type="EMBL" id="KAL0058278.1"/>
    </source>
</evidence>
<comment type="caution">
    <text evidence="2">The sequence shown here is derived from an EMBL/GenBank/DDBJ whole genome shotgun (WGS) entry which is preliminary data.</text>
</comment>
<name>A0ABR2ZBV6_9AGAR</name>
<dbReference type="InterPro" id="IPR000182">
    <property type="entry name" value="GNAT_dom"/>
</dbReference>
<feature type="domain" description="N-acetyltransferase" evidence="1">
    <location>
        <begin position="92"/>
        <end position="231"/>
    </location>
</feature>
<dbReference type="Gene3D" id="3.40.630.30">
    <property type="match status" value="1"/>
</dbReference>
<dbReference type="EMBL" id="JBBXMP010000339">
    <property type="protein sequence ID" value="KAL0058278.1"/>
    <property type="molecule type" value="Genomic_DNA"/>
</dbReference>